<evidence type="ECO:0000256" key="1">
    <source>
        <dbReference type="SAM" id="SignalP"/>
    </source>
</evidence>
<name>A0ABZ2TQ29_9FLAO</name>
<evidence type="ECO:0008006" key="4">
    <source>
        <dbReference type="Google" id="ProtNLM"/>
    </source>
</evidence>
<proteinExistence type="predicted"/>
<protein>
    <recommendedName>
        <fullName evidence="4">Aromatic hydrocarbon degradation protein</fullName>
    </recommendedName>
</protein>
<dbReference type="RefSeq" id="WP_340932654.1">
    <property type="nucleotide sequence ID" value="NZ_CP150496.1"/>
</dbReference>
<keyword evidence="3" id="KW-1185">Reference proteome</keyword>
<sequence>MIRKILTVFLLITSATLLAQRTSSSPYSFFGIGEQYTPRTVENATMGGIGVSFNHYKYLNFTNPAANAFLRQTTYAIGFLNNDLTVKSADAKQSSTSTSLNYIALGVPIGSKAGFSVGLQPVSSVGYSLSNSEFDANGDISAITLYSGEGGVNRLYGSFGIKLTKEIALGIEADYSFGNIENSITNQRADVSLATKYKETSIVRGGTVTLGSQYQKFLKNDTYLNAGATFKLGNDLKTYGNEYLYSLTLSGAGIDIPRDTLSSSSTNGRYKMPLKSILGVSVGKYDKWHVGVEYQNQDAIQPEGFINNTNNSFKYESSNRVSLGGYYIPKVNSISSYWDRVTYRAGLRYENIGLAIDGSGSGTNYTSINDFGMSFGLGLPLKQLSNVNLGFEYGKRGTTTNNLVQENYFNFRLSLSLTASGAQSWFRKRKID</sequence>
<feature type="chain" id="PRO_5047432276" description="Aromatic hydrocarbon degradation protein" evidence="1">
    <location>
        <begin position="20"/>
        <end position="432"/>
    </location>
</feature>
<accession>A0ABZ2TQ29</accession>
<organism evidence="2 3">
    <name type="scientific">Polaribacter marinaquae</name>
    <dbReference type="NCBI Taxonomy" id="1642819"/>
    <lineage>
        <taxon>Bacteria</taxon>
        <taxon>Pseudomonadati</taxon>
        <taxon>Bacteroidota</taxon>
        <taxon>Flavobacteriia</taxon>
        <taxon>Flavobacteriales</taxon>
        <taxon>Flavobacteriaceae</taxon>
    </lineage>
</organism>
<dbReference type="EMBL" id="CP150496">
    <property type="protein sequence ID" value="WYW55245.1"/>
    <property type="molecule type" value="Genomic_DNA"/>
</dbReference>
<feature type="signal peptide" evidence="1">
    <location>
        <begin position="1"/>
        <end position="19"/>
    </location>
</feature>
<dbReference type="Gene3D" id="2.40.160.60">
    <property type="entry name" value="Outer membrane protein transport protein (OMPP1/FadL/TodX)"/>
    <property type="match status" value="1"/>
</dbReference>
<reference evidence="2 3" key="1">
    <citation type="submission" date="2024-03" db="EMBL/GenBank/DDBJ databases">
        <authorList>
            <person name="Cao K."/>
        </authorList>
    </citation>
    <scope>NUCLEOTIDE SEQUENCE [LARGE SCALE GENOMIC DNA]</scope>
    <source>
        <strain evidence="2 3">MCCC 1K00696</strain>
    </source>
</reference>
<evidence type="ECO:0000313" key="3">
    <source>
        <dbReference type="Proteomes" id="UP001491088"/>
    </source>
</evidence>
<evidence type="ECO:0000313" key="2">
    <source>
        <dbReference type="EMBL" id="WYW55245.1"/>
    </source>
</evidence>
<keyword evidence="1" id="KW-0732">Signal</keyword>
<gene>
    <name evidence="2" type="ORF">WG950_11980</name>
</gene>
<dbReference type="Proteomes" id="UP001491088">
    <property type="component" value="Chromosome"/>
</dbReference>